<sequence>MEAWRRSYEQGGVKSPKDASIPADSYTVAQTEWAVTKNAYTLCVSREANNDKFIPVLVVLHKEVRHVTMLETIDCCAMVYAGFELLPTVLIISINGSSTLEDNNEFSVVDNSFLVQCKSDFWAL</sequence>
<accession>A0A367JN75</accession>
<protein>
    <submittedName>
        <fullName evidence="2">Uncharacterized protein</fullName>
    </submittedName>
</protein>
<reference evidence="2 3" key="1">
    <citation type="journal article" date="2018" name="G3 (Bethesda)">
        <title>Phylogenetic and Phylogenomic Definition of Rhizopus Species.</title>
        <authorList>
            <person name="Gryganskyi A.P."/>
            <person name="Golan J."/>
            <person name="Dolatabadi S."/>
            <person name="Mondo S."/>
            <person name="Robb S."/>
            <person name="Idnurm A."/>
            <person name="Muszewska A."/>
            <person name="Steczkiewicz K."/>
            <person name="Masonjones S."/>
            <person name="Liao H.L."/>
            <person name="Gajdeczka M.T."/>
            <person name="Anike F."/>
            <person name="Vuek A."/>
            <person name="Anishchenko I.M."/>
            <person name="Voigt K."/>
            <person name="de Hoog G.S."/>
            <person name="Smith M.E."/>
            <person name="Heitman J."/>
            <person name="Vilgalys R."/>
            <person name="Stajich J.E."/>
        </authorList>
    </citation>
    <scope>NUCLEOTIDE SEQUENCE [LARGE SCALE GENOMIC DNA]</scope>
    <source>
        <strain evidence="2 3">CBS 357.93</strain>
    </source>
</reference>
<dbReference type="AlphaFoldDB" id="A0A367JN75"/>
<dbReference type="EMBL" id="PJQL01000973">
    <property type="protein sequence ID" value="RCH91410.1"/>
    <property type="molecule type" value="Genomic_DNA"/>
</dbReference>
<evidence type="ECO:0000256" key="1">
    <source>
        <dbReference type="SAM" id="MobiDB-lite"/>
    </source>
</evidence>
<evidence type="ECO:0000313" key="3">
    <source>
        <dbReference type="Proteomes" id="UP000252139"/>
    </source>
</evidence>
<proteinExistence type="predicted"/>
<evidence type="ECO:0000313" key="2">
    <source>
        <dbReference type="EMBL" id="RCH91410.1"/>
    </source>
</evidence>
<name>A0A367JN75_RHIAZ</name>
<gene>
    <name evidence="2" type="ORF">CU097_009340</name>
</gene>
<organism evidence="2 3">
    <name type="scientific">Rhizopus azygosporus</name>
    <name type="common">Rhizopus microsporus var. azygosporus</name>
    <dbReference type="NCBI Taxonomy" id="86630"/>
    <lineage>
        <taxon>Eukaryota</taxon>
        <taxon>Fungi</taxon>
        <taxon>Fungi incertae sedis</taxon>
        <taxon>Mucoromycota</taxon>
        <taxon>Mucoromycotina</taxon>
        <taxon>Mucoromycetes</taxon>
        <taxon>Mucorales</taxon>
        <taxon>Mucorineae</taxon>
        <taxon>Rhizopodaceae</taxon>
        <taxon>Rhizopus</taxon>
    </lineage>
</organism>
<dbReference type="OrthoDB" id="2282838at2759"/>
<feature type="region of interest" description="Disordered" evidence="1">
    <location>
        <begin position="1"/>
        <end position="21"/>
    </location>
</feature>
<comment type="caution">
    <text evidence="2">The sequence shown here is derived from an EMBL/GenBank/DDBJ whole genome shotgun (WGS) entry which is preliminary data.</text>
</comment>
<dbReference type="Proteomes" id="UP000252139">
    <property type="component" value="Unassembled WGS sequence"/>
</dbReference>
<keyword evidence="3" id="KW-1185">Reference proteome</keyword>